<dbReference type="PRINTS" id="PR01002">
    <property type="entry name" value="FLGFLGJ"/>
</dbReference>
<feature type="domain" description="Mannosyl-glycoprotein endo-beta-N-acetylglucosamidase-like" evidence="2">
    <location>
        <begin position="3"/>
        <end position="147"/>
    </location>
</feature>
<accession>A0A2S2DDJ1</accession>
<dbReference type="PANTHER" id="PTHR33308:SF9">
    <property type="entry name" value="PEPTIDOGLYCAN HYDROLASE FLGJ"/>
    <property type="match status" value="1"/>
</dbReference>
<proteinExistence type="predicted"/>
<protein>
    <submittedName>
        <fullName evidence="3">Mannosyl-glycoprotein endo-beta-N-acetylglucosamidase</fullName>
    </submittedName>
</protein>
<keyword evidence="4" id="KW-1185">Reference proteome</keyword>
<dbReference type="Pfam" id="PF01832">
    <property type="entry name" value="Glucosaminidase"/>
    <property type="match status" value="1"/>
</dbReference>
<evidence type="ECO:0000256" key="1">
    <source>
        <dbReference type="ARBA" id="ARBA00022801"/>
    </source>
</evidence>
<sequence>MPPLAFINMLLPAAQRVHREHGIPASITIGQAALESGWGSRAPGNNLFGIKADRAWKGKTVDVATHEYVAGKRVNVVDKFRAYASIDDCIADRARFFKANPRYAACFKEVTGEAWARALQKAGYATDPKYAENLIAVMRGRNMSQYDHLKGKP</sequence>
<evidence type="ECO:0000259" key="2">
    <source>
        <dbReference type="SMART" id="SM00047"/>
    </source>
</evidence>
<dbReference type="GO" id="GO:0071973">
    <property type="term" value="P:bacterial-type flagellum-dependent cell motility"/>
    <property type="evidence" value="ECO:0007669"/>
    <property type="project" value="TreeGrafter"/>
</dbReference>
<dbReference type="RefSeq" id="WP_109343818.1">
    <property type="nucleotide sequence ID" value="NZ_CP029343.1"/>
</dbReference>
<dbReference type="InterPro" id="IPR051056">
    <property type="entry name" value="Glycosyl_Hydrolase_73"/>
</dbReference>
<gene>
    <name evidence="3" type="ORF">DIR46_02395</name>
</gene>
<keyword evidence="1" id="KW-0378">Hydrolase</keyword>
<dbReference type="Gene3D" id="1.10.530.10">
    <property type="match status" value="1"/>
</dbReference>
<evidence type="ECO:0000313" key="3">
    <source>
        <dbReference type="EMBL" id="AWL03415.1"/>
    </source>
</evidence>
<dbReference type="GO" id="GO:0004040">
    <property type="term" value="F:amidase activity"/>
    <property type="evidence" value="ECO:0007669"/>
    <property type="project" value="InterPro"/>
</dbReference>
<dbReference type="AlphaFoldDB" id="A0A2S2DDJ1"/>
<organism evidence="3 4">
    <name type="scientific">Massilia oculi</name>
    <dbReference type="NCBI Taxonomy" id="945844"/>
    <lineage>
        <taxon>Bacteria</taxon>
        <taxon>Pseudomonadati</taxon>
        <taxon>Pseudomonadota</taxon>
        <taxon>Betaproteobacteria</taxon>
        <taxon>Burkholderiales</taxon>
        <taxon>Oxalobacteraceae</taxon>
        <taxon>Telluria group</taxon>
        <taxon>Massilia</taxon>
    </lineage>
</organism>
<dbReference type="OrthoDB" id="289937at2"/>
<dbReference type="EMBL" id="CP029343">
    <property type="protein sequence ID" value="AWL03415.1"/>
    <property type="molecule type" value="Genomic_DNA"/>
</dbReference>
<dbReference type="InterPro" id="IPR002901">
    <property type="entry name" value="MGlyc_endo_b_GlcNAc-like_dom"/>
</dbReference>
<reference evidence="3 4" key="1">
    <citation type="submission" date="2018-05" db="EMBL/GenBank/DDBJ databases">
        <title>Complete genome sequence of Massilia oculi sp. nov. CCUG 43427T (=DSM 26321T), the type strain of M. oculi, and comparison with genome sequences of other Massilia strains.</title>
        <authorList>
            <person name="Zhu B."/>
        </authorList>
    </citation>
    <scope>NUCLEOTIDE SEQUENCE [LARGE SCALE GENOMIC DNA]</scope>
    <source>
        <strain evidence="3 4">CCUG 43427</strain>
    </source>
</reference>
<name>A0A2S2DDJ1_9BURK</name>
<dbReference type="KEGG" id="mtim:DIR46_02395"/>
<dbReference type="Proteomes" id="UP000245820">
    <property type="component" value="Chromosome"/>
</dbReference>
<dbReference type="Gene3D" id="2.10.70.40">
    <property type="entry name" value="peptidoglycan hydrolase"/>
    <property type="match status" value="1"/>
</dbReference>
<dbReference type="SMART" id="SM00047">
    <property type="entry name" value="LYZ2"/>
    <property type="match status" value="1"/>
</dbReference>
<dbReference type="PANTHER" id="PTHR33308">
    <property type="entry name" value="PEPTIDOGLYCAN HYDROLASE FLGJ"/>
    <property type="match status" value="1"/>
</dbReference>
<evidence type="ECO:0000313" key="4">
    <source>
        <dbReference type="Proteomes" id="UP000245820"/>
    </source>
</evidence>